<dbReference type="SUPFAM" id="SSF48239">
    <property type="entry name" value="Terpenoid cyclases/Protein prenyltransferases"/>
    <property type="match status" value="1"/>
</dbReference>
<dbReference type="Gene3D" id="1.50.10.20">
    <property type="match status" value="1"/>
</dbReference>
<organism evidence="3 4">
    <name type="scientific">Xanthoceras sorbifolium</name>
    <dbReference type="NCBI Taxonomy" id="99658"/>
    <lineage>
        <taxon>Eukaryota</taxon>
        <taxon>Viridiplantae</taxon>
        <taxon>Streptophyta</taxon>
        <taxon>Embryophyta</taxon>
        <taxon>Tracheophyta</taxon>
        <taxon>Spermatophyta</taxon>
        <taxon>Magnoliopsida</taxon>
        <taxon>eudicotyledons</taxon>
        <taxon>Gunneridae</taxon>
        <taxon>Pentapetalae</taxon>
        <taxon>rosids</taxon>
        <taxon>malvids</taxon>
        <taxon>Sapindales</taxon>
        <taxon>Sapindaceae</taxon>
        <taxon>Xanthoceroideae</taxon>
        <taxon>Xanthoceras</taxon>
    </lineage>
</organism>
<evidence type="ECO:0000256" key="2">
    <source>
        <dbReference type="SAM" id="Phobius"/>
    </source>
</evidence>
<dbReference type="EMBL" id="JAFEMO010000009">
    <property type="protein sequence ID" value="KAH7564807.1"/>
    <property type="molecule type" value="Genomic_DNA"/>
</dbReference>
<evidence type="ECO:0000256" key="1">
    <source>
        <dbReference type="ARBA" id="ARBA00023235"/>
    </source>
</evidence>
<evidence type="ECO:0000313" key="3">
    <source>
        <dbReference type="EMBL" id="KAH7564807.1"/>
    </source>
</evidence>
<comment type="caution">
    <text evidence="3">The sequence shown here is derived from an EMBL/GenBank/DDBJ whole genome shotgun (WGS) entry which is preliminary data.</text>
</comment>
<accession>A0ABQ8HKJ8</accession>
<feature type="transmembrane region" description="Helical" evidence="2">
    <location>
        <begin position="43"/>
        <end position="62"/>
    </location>
</feature>
<dbReference type="PANTHER" id="PTHR11764:SF58">
    <property type="entry name" value="BETA-AMYRIN SYNTHASE-RELATED"/>
    <property type="match status" value="1"/>
</dbReference>
<dbReference type="InterPro" id="IPR008930">
    <property type="entry name" value="Terpenoid_cyclase/PrenylTrfase"/>
</dbReference>
<evidence type="ECO:0000313" key="4">
    <source>
        <dbReference type="Proteomes" id="UP000827721"/>
    </source>
</evidence>
<name>A0ABQ8HKJ8_9ROSI</name>
<keyword evidence="2" id="KW-1133">Transmembrane helix</keyword>
<keyword evidence="4" id="KW-1185">Reference proteome</keyword>
<keyword evidence="2" id="KW-0472">Membrane</keyword>
<protein>
    <submittedName>
        <fullName evidence="3">Uncharacterized protein</fullName>
    </submittedName>
</protein>
<sequence length="119" mass="13148">MLPLEIIGEKMDPESLYEAVSFILSFQFGSEQGPRYLWRYGNWGISFLYGTGFVLGGLAAAGKTYNNCLAIRRTIYTPLEGKRSNLVQTALAVIGLIHAGHAGNYGSFLEELRVTLSRL</sequence>
<dbReference type="PANTHER" id="PTHR11764">
    <property type="entry name" value="TERPENE CYCLASE/MUTASE FAMILY MEMBER"/>
    <property type="match status" value="1"/>
</dbReference>
<proteinExistence type="predicted"/>
<reference evidence="3 4" key="1">
    <citation type="submission" date="2021-02" db="EMBL/GenBank/DDBJ databases">
        <title>Plant Genome Project.</title>
        <authorList>
            <person name="Zhang R.-G."/>
        </authorList>
    </citation>
    <scope>NUCLEOTIDE SEQUENCE [LARGE SCALE GENOMIC DNA]</scope>
    <source>
        <tissue evidence="3">Leaves</tissue>
    </source>
</reference>
<gene>
    <name evidence="3" type="ORF">JRO89_XS09G0031700</name>
</gene>
<dbReference type="InterPro" id="IPR018333">
    <property type="entry name" value="Squalene_cyclase"/>
</dbReference>
<dbReference type="Proteomes" id="UP000827721">
    <property type="component" value="Unassembled WGS sequence"/>
</dbReference>
<keyword evidence="1" id="KW-0413">Isomerase</keyword>
<keyword evidence="2" id="KW-0812">Transmembrane</keyword>